<gene>
    <name evidence="2" type="ORF">AMEX_G9166</name>
</gene>
<dbReference type="AlphaFoldDB" id="A0A8T2M567"/>
<comment type="caution">
    <text evidence="2">The sequence shown here is derived from an EMBL/GenBank/DDBJ whole genome shotgun (WGS) entry which is preliminary data.</text>
</comment>
<proteinExistence type="predicted"/>
<dbReference type="Proteomes" id="UP000752171">
    <property type="component" value="Unassembled WGS sequence"/>
</dbReference>
<evidence type="ECO:0000313" key="3">
    <source>
        <dbReference type="Proteomes" id="UP000752171"/>
    </source>
</evidence>
<evidence type="ECO:0000256" key="1">
    <source>
        <dbReference type="SAM" id="SignalP"/>
    </source>
</evidence>
<dbReference type="EMBL" id="JAICCE010000006">
    <property type="protein sequence ID" value="KAG9276815.1"/>
    <property type="molecule type" value="Genomic_DNA"/>
</dbReference>
<feature type="signal peptide" evidence="1">
    <location>
        <begin position="1"/>
        <end position="20"/>
    </location>
</feature>
<keyword evidence="1" id="KW-0732">Signal</keyword>
<protein>
    <submittedName>
        <fullName evidence="2">Uncharacterized protein</fullName>
    </submittedName>
</protein>
<organism evidence="2 3">
    <name type="scientific">Astyanax mexicanus</name>
    <name type="common">Blind cave fish</name>
    <name type="synonym">Astyanax fasciatus mexicanus</name>
    <dbReference type="NCBI Taxonomy" id="7994"/>
    <lineage>
        <taxon>Eukaryota</taxon>
        <taxon>Metazoa</taxon>
        <taxon>Chordata</taxon>
        <taxon>Craniata</taxon>
        <taxon>Vertebrata</taxon>
        <taxon>Euteleostomi</taxon>
        <taxon>Actinopterygii</taxon>
        <taxon>Neopterygii</taxon>
        <taxon>Teleostei</taxon>
        <taxon>Ostariophysi</taxon>
        <taxon>Characiformes</taxon>
        <taxon>Characoidei</taxon>
        <taxon>Acestrorhamphidae</taxon>
        <taxon>Acestrorhamphinae</taxon>
        <taxon>Astyanax</taxon>
    </lineage>
</organism>
<sequence>MFSHLLTCSFLLSSINFSSLKDMPMEQLKGILDGLGPYSNTINENGAQLMIHIIYQFQKFFKWVETAMTTVSTAIIFLNIIRYFYKQIILPILQKPLYVEGGLHIVLVGEGSFNDQVRPADWLIPGSCITDTILYSPWNCSIDAKVAYGIAWGDLELCHRHFENYQAPMQQQPQVPDHWNSIRAHPRQPVPEIILGPMKSTADWLTHSLASDDQKRLYCTYTRFIIPYPPGGALADSLPEMPLYKIIGVIEILLKAIPPHEATIHLAADFKYRGDTQPDVEMLNDQYAYTPAGTVMTTQNVQFNKPKFPMLYGLFRSMFRPAPPQ</sequence>
<accession>A0A8T2M567</accession>
<evidence type="ECO:0000313" key="2">
    <source>
        <dbReference type="EMBL" id="KAG9276815.1"/>
    </source>
</evidence>
<reference evidence="2 3" key="1">
    <citation type="submission" date="2021-07" db="EMBL/GenBank/DDBJ databases">
        <authorList>
            <person name="Imarazene B."/>
            <person name="Zahm M."/>
            <person name="Klopp C."/>
            <person name="Cabau C."/>
            <person name="Beille S."/>
            <person name="Jouanno E."/>
            <person name="Castinel A."/>
            <person name="Lluch J."/>
            <person name="Gil L."/>
            <person name="Kuchtly C."/>
            <person name="Lopez Roques C."/>
            <person name="Donnadieu C."/>
            <person name="Parrinello H."/>
            <person name="Journot L."/>
            <person name="Du K."/>
            <person name="Schartl M."/>
            <person name="Retaux S."/>
            <person name="Guiguen Y."/>
        </authorList>
    </citation>
    <scope>NUCLEOTIDE SEQUENCE [LARGE SCALE GENOMIC DNA]</scope>
    <source>
        <strain evidence="2">Pach_M1</strain>
        <tissue evidence="2">Testis</tissue>
    </source>
</reference>
<feature type="chain" id="PRO_5035729452" evidence="1">
    <location>
        <begin position="21"/>
        <end position="325"/>
    </location>
</feature>
<name>A0A8T2M567_ASTMX</name>